<organism evidence="5 6">
    <name type="scientific">Dasania phycosphaerae</name>
    <dbReference type="NCBI Taxonomy" id="2950436"/>
    <lineage>
        <taxon>Bacteria</taxon>
        <taxon>Pseudomonadati</taxon>
        <taxon>Pseudomonadota</taxon>
        <taxon>Gammaproteobacteria</taxon>
        <taxon>Cellvibrionales</taxon>
        <taxon>Spongiibacteraceae</taxon>
        <taxon>Dasania</taxon>
    </lineage>
</organism>
<keyword evidence="4" id="KW-0472">Membrane</keyword>
<comment type="similarity">
    <text evidence="1 3">Belongs to the N-Me-Phe pilin family.</text>
</comment>
<dbReference type="Gene3D" id="3.30.700.10">
    <property type="entry name" value="Glycoprotein, Type 4 Pilin"/>
    <property type="match status" value="1"/>
</dbReference>
<evidence type="ECO:0000256" key="3">
    <source>
        <dbReference type="RuleBase" id="RU000389"/>
    </source>
</evidence>
<dbReference type="GO" id="GO:0007155">
    <property type="term" value="P:cell adhesion"/>
    <property type="evidence" value="ECO:0007669"/>
    <property type="project" value="InterPro"/>
</dbReference>
<dbReference type="SUPFAM" id="SSF54523">
    <property type="entry name" value="Pili subunits"/>
    <property type="match status" value="1"/>
</dbReference>
<accession>A0A9J6RI36</accession>
<evidence type="ECO:0000313" key="5">
    <source>
        <dbReference type="EMBL" id="MCZ0863928.1"/>
    </source>
</evidence>
<dbReference type="Proteomes" id="UP001069090">
    <property type="component" value="Unassembled WGS sequence"/>
</dbReference>
<dbReference type="PROSITE" id="PS00409">
    <property type="entry name" value="PROKAR_NTER_METHYL"/>
    <property type="match status" value="1"/>
</dbReference>
<evidence type="ECO:0000256" key="4">
    <source>
        <dbReference type="SAM" id="Phobius"/>
    </source>
</evidence>
<keyword evidence="4" id="KW-1133">Transmembrane helix</keyword>
<name>A0A9J6RI36_9GAMM</name>
<dbReference type="EMBL" id="JAPTGG010000001">
    <property type="protein sequence ID" value="MCZ0863928.1"/>
    <property type="molecule type" value="Genomic_DNA"/>
</dbReference>
<gene>
    <name evidence="5" type="ORF">O0V09_01880</name>
</gene>
<keyword evidence="6" id="KW-1185">Reference proteome</keyword>
<comment type="caution">
    <text evidence="5">The sequence shown here is derived from an EMBL/GenBank/DDBJ whole genome shotgun (WGS) entry which is preliminary data.</text>
</comment>
<reference evidence="5 6" key="1">
    <citation type="submission" date="2022-12" db="EMBL/GenBank/DDBJ databases">
        <title>Dasania phycosphaerae sp. nov., isolated from particulate material of the south coast of Korea.</title>
        <authorList>
            <person name="Jiang Y."/>
        </authorList>
    </citation>
    <scope>NUCLEOTIDE SEQUENCE [LARGE SCALE GENOMIC DNA]</scope>
    <source>
        <strain evidence="5 6">GY-19</strain>
    </source>
</reference>
<dbReference type="NCBIfam" id="TIGR02532">
    <property type="entry name" value="IV_pilin_GFxxxE"/>
    <property type="match status" value="1"/>
</dbReference>
<evidence type="ECO:0000256" key="1">
    <source>
        <dbReference type="ARBA" id="ARBA00005233"/>
    </source>
</evidence>
<dbReference type="InterPro" id="IPR012902">
    <property type="entry name" value="N_methyl_site"/>
</dbReference>
<keyword evidence="3" id="KW-0281">Fimbrium</keyword>
<evidence type="ECO:0000256" key="2">
    <source>
        <dbReference type="ARBA" id="ARBA00022481"/>
    </source>
</evidence>
<dbReference type="Pfam" id="PF00114">
    <property type="entry name" value="Pilin"/>
    <property type="match status" value="1"/>
</dbReference>
<evidence type="ECO:0000313" key="6">
    <source>
        <dbReference type="Proteomes" id="UP001069090"/>
    </source>
</evidence>
<dbReference type="RefSeq" id="WP_258330076.1">
    <property type="nucleotide sequence ID" value="NZ_JAPTGG010000001.1"/>
</dbReference>
<keyword evidence="2" id="KW-0488">Methylation</keyword>
<dbReference type="GO" id="GO:0009289">
    <property type="term" value="C:pilus"/>
    <property type="evidence" value="ECO:0007669"/>
    <property type="project" value="InterPro"/>
</dbReference>
<proteinExistence type="inferred from homology"/>
<dbReference type="AlphaFoldDB" id="A0A9J6RI36"/>
<feature type="transmembrane region" description="Helical" evidence="4">
    <location>
        <begin position="12"/>
        <end position="30"/>
    </location>
</feature>
<protein>
    <submittedName>
        <fullName evidence="5">Pilin</fullName>
    </submittedName>
</protein>
<sequence length="161" mass="17692">MPTIKRLSGFTLIEIIVVLAVIAILMTMAMPNTTNRVAQMHVKESVELIEPFKKQLSDYHRFNGKFPSNNKAAGIPEPDKIMGNYVTSVELIDGALHLTLGHKAHKQLQGKLLSIRPIYVAGSPGSPISWVCGFDEVPKAMQVSGDNLTDVEILQLPISCR</sequence>
<dbReference type="Pfam" id="PF07963">
    <property type="entry name" value="N_methyl"/>
    <property type="match status" value="1"/>
</dbReference>
<dbReference type="InterPro" id="IPR045584">
    <property type="entry name" value="Pilin-like"/>
</dbReference>
<keyword evidence="4" id="KW-0812">Transmembrane</keyword>
<dbReference type="InterPro" id="IPR001082">
    <property type="entry name" value="Pilin"/>
</dbReference>